<dbReference type="Proteomes" id="UP000035681">
    <property type="component" value="Unplaced"/>
</dbReference>
<evidence type="ECO:0000313" key="17">
    <source>
        <dbReference type="WBParaSite" id="TCONS_00004653.p1"/>
    </source>
</evidence>
<dbReference type="SUPFAM" id="SSF144232">
    <property type="entry name" value="HIT/MYND zinc finger-like"/>
    <property type="match status" value="1"/>
</dbReference>
<evidence type="ECO:0000256" key="3">
    <source>
        <dbReference type="ARBA" id="ARBA00022771"/>
    </source>
</evidence>
<feature type="domain" description="MYND-type" evidence="14">
    <location>
        <begin position="87"/>
        <end position="129"/>
    </location>
</feature>
<dbReference type="AlphaFoldDB" id="A0AAF5D0M7"/>
<evidence type="ECO:0000256" key="1">
    <source>
        <dbReference type="ARBA" id="ARBA00001961"/>
    </source>
</evidence>
<dbReference type="SMART" id="SM00702">
    <property type="entry name" value="P4Hc"/>
    <property type="match status" value="1"/>
</dbReference>
<dbReference type="GO" id="GO:0071456">
    <property type="term" value="P:cellular response to hypoxia"/>
    <property type="evidence" value="ECO:0007669"/>
    <property type="project" value="TreeGrafter"/>
</dbReference>
<dbReference type="PROSITE" id="PS00022">
    <property type="entry name" value="EGF_1"/>
    <property type="match status" value="1"/>
</dbReference>
<evidence type="ECO:0000256" key="2">
    <source>
        <dbReference type="ARBA" id="ARBA00022723"/>
    </source>
</evidence>
<dbReference type="Gene3D" id="2.60.40.10">
    <property type="entry name" value="Immunoglobulins"/>
    <property type="match status" value="1"/>
</dbReference>
<dbReference type="InterPro" id="IPR013783">
    <property type="entry name" value="Ig-like_fold"/>
</dbReference>
<keyword evidence="12" id="KW-1133">Transmembrane helix</keyword>
<keyword evidence="12" id="KW-0472">Membrane</keyword>
<dbReference type="InterPro" id="IPR005123">
    <property type="entry name" value="Oxoglu/Fe-dep_dioxygenase_dom"/>
</dbReference>
<proteinExistence type="predicted"/>
<dbReference type="Gene3D" id="2.10.25.10">
    <property type="entry name" value="Laminin"/>
    <property type="match status" value="1"/>
</dbReference>
<comment type="catalytic activity">
    <reaction evidence="10">
        <text>L-prolyl-[hypoxia-inducible factor alpha subunit] + 2-oxoglutarate + O2 = trans-4-hydroxy-L-prolyl-[hypoxia-inducible factor alpha subunit] + succinate + CO2</text>
        <dbReference type="Rhea" id="RHEA:48400"/>
        <dbReference type="Rhea" id="RHEA-COMP:12093"/>
        <dbReference type="Rhea" id="RHEA-COMP:12094"/>
        <dbReference type="ChEBI" id="CHEBI:15379"/>
        <dbReference type="ChEBI" id="CHEBI:16526"/>
        <dbReference type="ChEBI" id="CHEBI:16810"/>
        <dbReference type="ChEBI" id="CHEBI:30031"/>
        <dbReference type="ChEBI" id="CHEBI:50342"/>
        <dbReference type="ChEBI" id="CHEBI:61965"/>
        <dbReference type="EC" id="1.14.11.29"/>
    </reaction>
</comment>
<dbReference type="Gene3D" id="2.60.120.620">
    <property type="entry name" value="q2cbj1_9rhob like domain"/>
    <property type="match status" value="1"/>
</dbReference>
<evidence type="ECO:0000256" key="5">
    <source>
        <dbReference type="ARBA" id="ARBA00022896"/>
    </source>
</evidence>
<keyword evidence="6" id="KW-0223">Dioxygenase</keyword>
<dbReference type="Gene3D" id="6.10.140.2220">
    <property type="match status" value="1"/>
</dbReference>
<dbReference type="PANTHER" id="PTHR12907:SF26">
    <property type="entry name" value="HIF PROLYL HYDROXYLASE, ISOFORM C"/>
    <property type="match status" value="1"/>
</dbReference>
<evidence type="ECO:0000259" key="14">
    <source>
        <dbReference type="PROSITE" id="PS50865"/>
    </source>
</evidence>
<keyword evidence="16" id="KW-1185">Reference proteome</keyword>
<sequence>TKFNKNILIYTIKSFNETISYQHQQQYNVQQQNLSNNQLIPNIDISSYISTTLPPPSSYDSQIIYPNSNNEIVKDISYNYLPSVILCSYCKIDISNIDSGNLKCRLCHIATYCSREHQTLDWENHKKNCKNINKKDKIKNSSCNLNDIIRTNEDDTFLSSVNIPSVKINEIGGYHQQIPYKDNSRNYAYKTTLQEHMKNLSKTGKFYNQTQVMYSRLSLISQYILDNLRTYGYAIVEDFLGNSHLSNISNEINTLYRQGLFSAGQLMDKKEETNSTEIRSDQIFWFDSSNKMSINAVHIRLLVQMVDSVINKLKDKIQPHTIGGRSPAMIAIYPGNGTKYVKHVDNPTNDVSKDGRCITAIYYCNKDWDINRDGGALRLYPYTSQTPIDIIPKADRLIFFWSDSRNPHEVMPVYNRPRIGITIWYFDKKQQVLNKKNNCNDFTNRKRKSPEVFNNSELSNKRVYNTIITNNETLNKILDENEDSITSPIIYIVFAFIISGLSLYGGIYSIRKIDLVPPRINKEYKDFQQNAQNKNGSKLKNSQKGSSSISLPASIALGLKHSNTISKSNKSVIKKKQMINKPPLSVFSSGPKISNSNKTIHIVKHDYYFVPMGQNFELQCDAIQLAIENGHQVVKTKWFFDTSDYLSHREINNNIYERFFVYNKESVLVGGFAQSSDEGFYSCHVLTKSYEEYASRYDVYVQNCSDENFELKTYRNYMNPCLHGRCLLEKIASTNISNKNKDFLKLKCNCLEDFTGYFCENRRENYEYKLIAFYLPMFIYFISFTLLIIIFENYTRFSKKPRIPIEGLIPDSWDKNPFGNTIKNKNPASPINQD</sequence>
<dbReference type="InterPro" id="IPR044862">
    <property type="entry name" value="Pro_4_hyd_alph_FE2OG_OXY"/>
</dbReference>
<dbReference type="SUPFAM" id="SSF51197">
    <property type="entry name" value="Clavaminate synthase-like"/>
    <property type="match status" value="1"/>
</dbReference>
<dbReference type="GO" id="GO:0031418">
    <property type="term" value="F:L-ascorbic acid binding"/>
    <property type="evidence" value="ECO:0007669"/>
    <property type="project" value="UniProtKB-KW"/>
</dbReference>
<dbReference type="EC" id="1.14.11.29" evidence="9"/>
<dbReference type="InterPro" id="IPR002893">
    <property type="entry name" value="Znf_MYND"/>
</dbReference>
<dbReference type="InterPro" id="IPR000742">
    <property type="entry name" value="EGF"/>
</dbReference>
<evidence type="ECO:0000256" key="4">
    <source>
        <dbReference type="ARBA" id="ARBA00022833"/>
    </source>
</evidence>
<evidence type="ECO:0000259" key="15">
    <source>
        <dbReference type="PROSITE" id="PS51471"/>
    </source>
</evidence>
<keyword evidence="2" id="KW-0479">Metal-binding</keyword>
<keyword evidence="5" id="KW-0847">Vitamin C</keyword>
<dbReference type="InterPro" id="IPR007110">
    <property type="entry name" value="Ig-like_dom"/>
</dbReference>
<protein>
    <recommendedName>
        <fullName evidence="9">hypoxia-inducible factor-proline dioxygenase</fullName>
        <ecNumber evidence="9">1.14.11.29</ecNumber>
    </recommendedName>
</protein>
<dbReference type="GO" id="GO:0008270">
    <property type="term" value="F:zinc ion binding"/>
    <property type="evidence" value="ECO:0007669"/>
    <property type="project" value="UniProtKB-KW"/>
</dbReference>
<evidence type="ECO:0000313" key="16">
    <source>
        <dbReference type="Proteomes" id="UP000035681"/>
    </source>
</evidence>
<feature type="domain" description="Ig-like" evidence="13">
    <location>
        <begin position="591"/>
        <end position="685"/>
    </location>
</feature>
<dbReference type="Pfam" id="PF01753">
    <property type="entry name" value="zf-MYND"/>
    <property type="match status" value="1"/>
</dbReference>
<dbReference type="PROSITE" id="PS50835">
    <property type="entry name" value="IG_LIKE"/>
    <property type="match status" value="1"/>
</dbReference>
<evidence type="ECO:0000259" key="13">
    <source>
        <dbReference type="PROSITE" id="PS50835"/>
    </source>
</evidence>
<evidence type="ECO:0000256" key="7">
    <source>
        <dbReference type="ARBA" id="ARBA00023002"/>
    </source>
</evidence>
<evidence type="ECO:0000256" key="6">
    <source>
        <dbReference type="ARBA" id="ARBA00022964"/>
    </source>
</evidence>
<dbReference type="InterPro" id="IPR006620">
    <property type="entry name" value="Pro_4_hyd_alph"/>
</dbReference>
<dbReference type="WBParaSite" id="TCONS_00004653.p1">
    <property type="protein sequence ID" value="TCONS_00004653.p1"/>
    <property type="gene ID" value="XLOC_002444"/>
</dbReference>
<dbReference type="SUPFAM" id="SSF48726">
    <property type="entry name" value="Immunoglobulin"/>
    <property type="match status" value="1"/>
</dbReference>
<dbReference type="InterPro" id="IPR051559">
    <property type="entry name" value="HIF_prolyl_hydroxylases"/>
</dbReference>
<evidence type="ECO:0000256" key="10">
    <source>
        <dbReference type="ARBA" id="ARBA00049134"/>
    </source>
</evidence>
<evidence type="ECO:0000256" key="8">
    <source>
        <dbReference type="ARBA" id="ARBA00023004"/>
    </source>
</evidence>
<evidence type="ECO:0000256" key="9">
    <source>
        <dbReference type="ARBA" id="ARBA00039004"/>
    </source>
</evidence>
<accession>A0AAF5D0M7</accession>
<dbReference type="PROSITE" id="PS50865">
    <property type="entry name" value="ZF_MYND_2"/>
    <property type="match status" value="1"/>
</dbReference>
<dbReference type="PANTHER" id="PTHR12907">
    <property type="entry name" value="EGL NINE HOMOLOG-RELATED"/>
    <property type="match status" value="1"/>
</dbReference>
<comment type="cofactor">
    <cofactor evidence="1">
        <name>L-ascorbate</name>
        <dbReference type="ChEBI" id="CHEBI:38290"/>
    </cofactor>
</comment>
<dbReference type="Pfam" id="PF13640">
    <property type="entry name" value="2OG-FeII_Oxy_3"/>
    <property type="match status" value="1"/>
</dbReference>
<keyword evidence="7" id="KW-0560">Oxidoreductase</keyword>
<keyword evidence="4" id="KW-0862">Zinc</keyword>
<keyword evidence="3 11" id="KW-0863">Zinc-finger</keyword>
<feature type="transmembrane region" description="Helical" evidence="12">
    <location>
        <begin position="771"/>
        <end position="791"/>
    </location>
</feature>
<dbReference type="GO" id="GO:0008198">
    <property type="term" value="F:ferrous iron binding"/>
    <property type="evidence" value="ECO:0007669"/>
    <property type="project" value="TreeGrafter"/>
</dbReference>
<keyword evidence="12" id="KW-0812">Transmembrane</keyword>
<organism evidence="16 17">
    <name type="scientific">Strongyloides stercoralis</name>
    <name type="common">Threadworm</name>
    <dbReference type="NCBI Taxonomy" id="6248"/>
    <lineage>
        <taxon>Eukaryota</taxon>
        <taxon>Metazoa</taxon>
        <taxon>Ecdysozoa</taxon>
        <taxon>Nematoda</taxon>
        <taxon>Chromadorea</taxon>
        <taxon>Rhabditida</taxon>
        <taxon>Tylenchina</taxon>
        <taxon>Panagrolaimomorpha</taxon>
        <taxon>Strongyloidoidea</taxon>
        <taxon>Strongyloididae</taxon>
        <taxon>Strongyloides</taxon>
    </lineage>
</organism>
<reference evidence="17" key="1">
    <citation type="submission" date="2024-02" db="UniProtKB">
        <authorList>
            <consortium name="WormBaseParasite"/>
        </authorList>
    </citation>
    <scope>IDENTIFICATION</scope>
</reference>
<evidence type="ECO:0000256" key="11">
    <source>
        <dbReference type="PROSITE-ProRule" id="PRU00134"/>
    </source>
</evidence>
<dbReference type="PROSITE" id="PS01360">
    <property type="entry name" value="ZF_MYND_1"/>
    <property type="match status" value="1"/>
</dbReference>
<evidence type="ECO:0000256" key="12">
    <source>
        <dbReference type="SAM" id="Phobius"/>
    </source>
</evidence>
<feature type="transmembrane region" description="Helical" evidence="12">
    <location>
        <begin position="489"/>
        <end position="510"/>
    </location>
</feature>
<dbReference type="InterPro" id="IPR036179">
    <property type="entry name" value="Ig-like_dom_sf"/>
</dbReference>
<keyword evidence="8" id="KW-0408">Iron</keyword>
<name>A0AAF5D0M7_STRER</name>
<dbReference type="PROSITE" id="PS51471">
    <property type="entry name" value="FE2OG_OXY"/>
    <property type="match status" value="1"/>
</dbReference>
<dbReference type="GO" id="GO:0160082">
    <property type="term" value="F:hypoxia-inducible factor-proline dioxygenase activity"/>
    <property type="evidence" value="ECO:0007669"/>
    <property type="project" value="UniProtKB-EC"/>
</dbReference>
<feature type="domain" description="Fe2OG dioxygenase" evidence="15">
    <location>
        <begin position="324"/>
        <end position="427"/>
    </location>
</feature>